<name>A0A3N4IV80_9PEZI</name>
<dbReference type="Proteomes" id="UP000276215">
    <property type="component" value="Unassembled WGS sequence"/>
</dbReference>
<organism evidence="1 2">
    <name type="scientific">Choiromyces venosus 120613-1</name>
    <dbReference type="NCBI Taxonomy" id="1336337"/>
    <lineage>
        <taxon>Eukaryota</taxon>
        <taxon>Fungi</taxon>
        <taxon>Dikarya</taxon>
        <taxon>Ascomycota</taxon>
        <taxon>Pezizomycotina</taxon>
        <taxon>Pezizomycetes</taxon>
        <taxon>Pezizales</taxon>
        <taxon>Tuberaceae</taxon>
        <taxon>Choiromyces</taxon>
    </lineage>
</organism>
<reference evidence="1 2" key="1">
    <citation type="journal article" date="2018" name="Nat. Ecol. Evol.">
        <title>Pezizomycetes genomes reveal the molecular basis of ectomycorrhizal truffle lifestyle.</title>
        <authorList>
            <person name="Murat C."/>
            <person name="Payen T."/>
            <person name="Noel B."/>
            <person name="Kuo A."/>
            <person name="Morin E."/>
            <person name="Chen J."/>
            <person name="Kohler A."/>
            <person name="Krizsan K."/>
            <person name="Balestrini R."/>
            <person name="Da Silva C."/>
            <person name="Montanini B."/>
            <person name="Hainaut M."/>
            <person name="Levati E."/>
            <person name="Barry K.W."/>
            <person name="Belfiori B."/>
            <person name="Cichocki N."/>
            <person name="Clum A."/>
            <person name="Dockter R.B."/>
            <person name="Fauchery L."/>
            <person name="Guy J."/>
            <person name="Iotti M."/>
            <person name="Le Tacon F."/>
            <person name="Lindquist E.A."/>
            <person name="Lipzen A."/>
            <person name="Malagnac F."/>
            <person name="Mello A."/>
            <person name="Molinier V."/>
            <person name="Miyauchi S."/>
            <person name="Poulain J."/>
            <person name="Riccioni C."/>
            <person name="Rubini A."/>
            <person name="Sitrit Y."/>
            <person name="Splivallo R."/>
            <person name="Traeger S."/>
            <person name="Wang M."/>
            <person name="Zifcakova L."/>
            <person name="Wipf D."/>
            <person name="Zambonelli A."/>
            <person name="Paolocci F."/>
            <person name="Nowrousian M."/>
            <person name="Ottonello S."/>
            <person name="Baldrian P."/>
            <person name="Spatafora J.W."/>
            <person name="Henrissat B."/>
            <person name="Nagy L.G."/>
            <person name="Aury J.M."/>
            <person name="Wincker P."/>
            <person name="Grigoriev I.V."/>
            <person name="Bonfante P."/>
            <person name="Martin F.M."/>
        </authorList>
    </citation>
    <scope>NUCLEOTIDE SEQUENCE [LARGE SCALE GENOMIC DNA]</scope>
    <source>
        <strain evidence="1 2">120613-1</strain>
    </source>
</reference>
<proteinExistence type="predicted"/>
<dbReference type="EMBL" id="ML120711">
    <property type="protein sequence ID" value="RPA88688.1"/>
    <property type="molecule type" value="Genomic_DNA"/>
</dbReference>
<sequence length="127" mass="14694">MVDSVHQLSSHRITIMEPSGNRLSSKAQITSRWIVHKVFEKVQMKSQLSCFELYKSLTCHDPFLSVAGWFFEGYTHEWFGKVRSFEAHALLIKDNNTHLKFMTYESKSCNYFIDANNLATQVRVEGG</sequence>
<accession>A0A3N4IV80</accession>
<evidence type="ECO:0000313" key="1">
    <source>
        <dbReference type="EMBL" id="RPA88688.1"/>
    </source>
</evidence>
<dbReference type="AlphaFoldDB" id="A0A3N4IV80"/>
<keyword evidence="2" id="KW-1185">Reference proteome</keyword>
<dbReference type="OrthoDB" id="5365583at2759"/>
<evidence type="ECO:0000313" key="2">
    <source>
        <dbReference type="Proteomes" id="UP000276215"/>
    </source>
</evidence>
<protein>
    <submittedName>
        <fullName evidence="1">Uncharacterized protein</fullName>
    </submittedName>
</protein>
<gene>
    <name evidence="1" type="ORF">L873DRAFT_1796519</name>
</gene>